<evidence type="ECO:0000259" key="7">
    <source>
        <dbReference type="Pfam" id="PF00892"/>
    </source>
</evidence>
<feature type="transmembrane region" description="Helical" evidence="6">
    <location>
        <begin position="237"/>
        <end position="255"/>
    </location>
</feature>
<evidence type="ECO:0000313" key="8">
    <source>
        <dbReference type="EMBL" id="PMB98214.1"/>
    </source>
</evidence>
<feature type="transmembrane region" description="Helical" evidence="6">
    <location>
        <begin position="204"/>
        <end position="225"/>
    </location>
</feature>
<keyword evidence="9" id="KW-1185">Reference proteome</keyword>
<feature type="transmembrane region" description="Helical" evidence="6">
    <location>
        <begin position="117"/>
        <end position="135"/>
    </location>
</feature>
<dbReference type="OrthoDB" id="9812521at2"/>
<feature type="transmembrane region" description="Helical" evidence="6">
    <location>
        <begin position="86"/>
        <end position="108"/>
    </location>
</feature>
<evidence type="ECO:0000256" key="5">
    <source>
        <dbReference type="ARBA" id="ARBA00023136"/>
    </source>
</evidence>
<sequence length="309" mass="32038">MSARDVFIALGVVVLWGINFLFIDLGVQDWPPLLLVVARFIVVVFPAVFFVPFPRGRFGRVLLVGLFMSAGQFGLLYVAMSMGLPPGLASILLQMQAVFTTIVAVIVLREWPRARSVIGIIIGVAGLAVIIAGRTADVPTIAVVVVLAAALSWGIGNVAARGAGVGGVSLTIWSATVVPIPLFVLSLIIDGPAAVGTALANPTWGVVASTAYTALCASLIGYVAWNTLLGRYAAAEVAPFTLLVPVVGVTSAWLVKGDVPTAAEVAGGCLLLLGVAVTTGVIGRRRTQKRQGRTQIECDPDDDAEPAGS</sequence>
<evidence type="ECO:0000256" key="3">
    <source>
        <dbReference type="ARBA" id="ARBA00022692"/>
    </source>
</evidence>
<feature type="transmembrane region" description="Helical" evidence="6">
    <location>
        <begin position="7"/>
        <end position="27"/>
    </location>
</feature>
<evidence type="ECO:0000313" key="9">
    <source>
        <dbReference type="Proteomes" id="UP000235703"/>
    </source>
</evidence>
<gene>
    <name evidence="8" type="ORF">CJ198_07555</name>
</gene>
<proteinExistence type="inferred from homology"/>
<name>A0A2N6PHQ7_9MICO</name>
<dbReference type="InterPro" id="IPR050638">
    <property type="entry name" value="AA-Vitamin_Transporters"/>
</dbReference>
<reference evidence="8 9" key="1">
    <citation type="submission" date="2017-09" db="EMBL/GenBank/DDBJ databases">
        <title>Bacterial strain isolated from the female urinary microbiota.</title>
        <authorList>
            <person name="Thomas-White K."/>
            <person name="Kumar N."/>
            <person name="Forster S."/>
            <person name="Putonti C."/>
            <person name="Lawley T."/>
            <person name="Wolfe A.J."/>
        </authorList>
    </citation>
    <scope>NUCLEOTIDE SEQUENCE [LARGE SCALE GENOMIC DNA]</scope>
    <source>
        <strain evidence="8 9">UMB0680</strain>
    </source>
</reference>
<keyword evidence="3 6" id="KW-0812">Transmembrane</keyword>
<feature type="transmembrane region" description="Helical" evidence="6">
    <location>
        <begin position="61"/>
        <end position="80"/>
    </location>
</feature>
<dbReference type="RefSeq" id="WP_102162010.1">
    <property type="nucleotide sequence ID" value="NZ_PNFZ01000003.1"/>
</dbReference>
<accession>A0A2N6PHQ7</accession>
<comment type="caution">
    <text evidence="8">The sequence shown here is derived from an EMBL/GenBank/DDBJ whole genome shotgun (WGS) entry which is preliminary data.</text>
</comment>
<evidence type="ECO:0000256" key="1">
    <source>
        <dbReference type="ARBA" id="ARBA00004141"/>
    </source>
</evidence>
<dbReference type="InterPro" id="IPR000620">
    <property type="entry name" value="EamA_dom"/>
</dbReference>
<evidence type="ECO:0000256" key="2">
    <source>
        <dbReference type="ARBA" id="ARBA00007362"/>
    </source>
</evidence>
<dbReference type="SUPFAM" id="SSF103481">
    <property type="entry name" value="Multidrug resistance efflux transporter EmrE"/>
    <property type="match status" value="2"/>
</dbReference>
<feature type="domain" description="EamA" evidence="7">
    <location>
        <begin position="6"/>
        <end position="131"/>
    </location>
</feature>
<feature type="transmembrane region" description="Helical" evidence="6">
    <location>
        <begin position="167"/>
        <end position="189"/>
    </location>
</feature>
<organism evidence="8 9">
    <name type="scientific">Brevibacterium luteolum</name>
    <dbReference type="NCBI Taxonomy" id="199591"/>
    <lineage>
        <taxon>Bacteria</taxon>
        <taxon>Bacillati</taxon>
        <taxon>Actinomycetota</taxon>
        <taxon>Actinomycetes</taxon>
        <taxon>Micrococcales</taxon>
        <taxon>Brevibacteriaceae</taxon>
        <taxon>Brevibacterium</taxon>
    </lineage>
</organism>
<dbReference type="PANTHER" id="PTHR32322:SF9">
    <property type="entry name" value="AMINO-ACID METABOLITE EFFLUX PUMP-RELATED"/>
    <property type="match status" value="1"/>
</dbReference>
<protein>
    <submittedName>
        <fullName evidence="8">EamA family transporter</fullName>
    </submittedName>
</protein>
<dbReference type="InterPro" id="IPR037185">
    <property type="entry name" value="EmrE-like"/>
</dbReference>
<dbReference type="GO" id="GO:0016020">
    <property type="term" value="C:membrane"/>
    <property type="evidence" value="ECO:0007669"/>
    <property type="project" value="UniProtKB-SubCell"/>
</dbReference>
<dbReference type="PANTHER" id="PTHR32322">
    <property type="entry name" value="INNER MEMBRANE TRANSPORTER"/>
    <property type="match status" value="1"/>
</dbReference>
<keyword evidence="5 6" id="KW-0472">Membrane</keyword>
<feature type="domain" description="EamA" evidence="7">
    <location>
        <begin position="141"/>
        <end position="279"/>
    </location>
</feature>
<dbReference type="Proteomes" id="UP000235703">
    <property type="component" value="Unassembled WGS sequence"/>
</dbReference>
<comment type="similarity">
    <text evidence="2">Belongs to the EamA transporter family.</text>
</comment>
<evidence type="ECO:0000256" key="6">
    <source>
        <dbReference type="SAM" id="Phobius"/>
    </source>
</evidence>
<feature type="transmembrane region" description="Helical" evidence="6">
    <location>
        <begin position="261"/>
        <end position="283"/>
    </location>
</feature>
<dbReference type="EMBL" id="PNFZ01000003">
    <property type="protein sequence ID" value="PMB98214.1"/>
    <property type="molecule type" value="Genomic_DNA"/>
</dbReference>
<feature type="transmembrane region" description="Helical" evidence="6">
    <location>
        <begin position="33"/>
        <end position="54"/>
    </location>
</feature>
<comment type="subcellular location">
    <subcellularLocation>
        <location evidence="1">Membrane</location>
        <topology evidence="1">Multi-pass membrane protein</topology>
    </subcellularLocation>
</comment>
<dbReference type="AlphaFoldDB" id="A0A2N6PHQ7"/>
<feature type="transmembrane region" description="Helical" evidence="6">
    <location>
        <begin position="141"/>
        <end position="160"/>
    </location>
</feature>
<keyword evidence="4 6" id="KW-1133">Transmembrane helix</keyword>
<dbReference type="Pfam" id="PF00892">
    <property type="entry name" value="EamA"/>
    <property type="match status" value="2"/>
</dbReference>
<evidence type="ECO:0000256" key="4">
    <source>
        <dbReference type="ARBA" id="ARBA00022989"/>
    </source>
</evidence>